<dbReference type="GO" id="GO:0046983">
    <property type="term" value="F:protein dimerization activity"/>
    <property type="evidence" value="ECO:0007669"/>
    <property type="project" value="InterPro"/>
</dbReference>
<reference evidence="3" key="1">
    <citation type="journal article" date="2023" name="Science">
        <title>Genome structures resolve the early diversification of teleost fishes.</title>
        <authorList>
            <person name="Parey E."/>
            <person name="Louis A."/>
            <person name="Montfort J."/>
            <person name="Bouchez O."/>
            <person name="Roques C."/>
            <person name="Iampietro C."/>
            <person name="Lluch J."/>
            <person name="Castinel A."/>
            <person name="Donnadieu C."/>
            <person name="Desvignes T."/>
            <person name="Floi Bucao C."/>
            <person name="Jouanno E."/>
            <person name="Wen M."/>
            <person name="Mejri S."/>
            <person name="Dirks R."/>
            <person name="Jansen H."/>
            <person name="Henkel C."/>
            <person name="Chen W.J."/>
            <person name="Zahm M."/>
            <person name="Cabau C."/>
            <person name="Klopp C."/>
            <person name="Thompson A.W."/>
            <person name="Robinson-Rechavi M."/>
            <person name="Braasch I."/>
            <person name="Lecointre G."/>
            <person name="Bobe J."/>
            <person name="Postlethwait J.H."/>
            <person name="Berthelot C."/>
            <person name="Roest Crollius H."/>
            <person name="Guiguen Y."/>
        </authorList>
    </citation>
    <scope>NUCLEOTIDE SEQUENCE</scope>
    <source>
        <strain evidence="3">NC1722</strain>
    </source>
</reference>
<dbReference type="InterPro" id="IPR012337">
    <property type="entry name" value="RNaseH-like_sf"/>
</dbReference>
<evidence type="ECO:0000256" key="1">
    <source>
        <dbReference type="SAM" id="MobiDB-lite"/>
    </source>
</evidence>
<dbReference type="PANTHER" id="PTHR46481">
    <property type="entry name" value="ZINC FINGER BED DOMAIN-CONTAINING PROTEIN 4"/>
    <property type="match status" value="1"/>
</dbReference>
<dbReference type="InterPro" id="IPR052035">
    <property type="entry name" value="ZnF_BED_domain_contain"/>
</dbReference>
<accession>A0AAD7WUT2</accession>
<dbReference type="Pfam" id="PF05699">
    <property type="entry name" value="Dimer_Tnp_hAT"/>
    <property type="match status" value="1"/>
</dbReference>
<dbReference type="InterPro" id="IPR008906">
    <property type="entry name" value="HATC_C_dom"/>
</dbReference>
<feature type="region of interest" description="Disordered" evidence="1">
    <location>
        <begin position="100"/>
        <end position="130"/>
    </location>
</feature>
<protein>
    <recommendedName>
        <fullName evidence="2">HAT C-terminal dimerisation domain-containing protein</fullName>
    </recommendedName>
</protein>
<dbReference type="SUPFAM" id="SSF53098">
    <property type="entry name" value="Ribonuclease H-like"/>
    <property type="match status" value="1"/>
</dbReference>
<dbReference type="PANTHER" id="PTHR46481:SF9">
    <property type="entry name" value="ZINC FINGER BED DOMAIN-CONTAINING PROTEIN 1-LIKE"/>
    <property type="match status" value="1"/>
</dbReference>
<dbReference type="EMBL" id="JAINUG010000028">
    <property type="protein sequence ID" value="KAJ8410037.1"/>
    <property type="molecule type" value="Genomic_DNA"/>
</dbReference>
<evidence type="ECO:0000313" key="3">
    <source>
        <dbReference type="EMBL" id="KAJ8410037.1"/>
    </source>
</evidence>
<comment type="caution">
    <text evidence="3">The sequence shown here is derived from an EMBL/GenBank/DDBJ whole genome shotgun (WGS) entry which is preliminary data.</text>
</comment>
<evidence type="ECO:0000313" key="4">
    <source>
        <dbReference type="Proteomes" id="UP001221898"/>
    </source>
</evidence>
<evidence type="ECO:0000259" key="2">
    <source>
        <dbReference type="Pfam" id="PF05699"/>
    </source>
</evidence>
<feature type="domain" description="HAT C-terminal dimerisation" evidence="2">
    <location>
        <begin position="148"/>
        <end position="200"/>
    </location>
</feature>
<proteinExistence type="predicted"/>
<dbReference type="AlphaFoldDB" id="A0AAD7WUT2"/>
<gene>
    <name evidence="3" type="ORF">AAFF_G00210780</name>
</gene>
<sequence>MKAAGNLVSLVRELQKSLKLCFRGVFVNVKIDHCDEQAGDIPFGHNVYMLSALLDPSFCLFWLEHDVLASEEVKLGVKESLIDHVVSEAHKVPMDAAAAEIENNEEPQEEPPAKTPRLFSNYNKTNKRDGSTARGEVLWYIQAVSSEDQLDCLDFWRSHRKDFPRLYQVAARMLYVPATSAPVERVFSHGCLIIWPHRARTLAN</sequence>
<keyword evidence="4" id="KW-1185">Reference proteome</keyword>
<dbReference type="Proteomes" id="UP001221898">
    <property type="component" value="Unassembled WGS sequence"/>
</dbReference>
<organism evidence="3 4">
    <name type="scientific">Aldrovandia affinis</name>
    <dbReference type="NCBI Taxonomy" id="143900"/>
    <lineage>
        <taxon>Eukaryota</taxon>
        <taxon>Metazoa</taxon>
        <taxon>Chordata</taxon>
        <taxon>Craniata</taxon>
        <taxon>Vertebrata</taxon>
        <taxon>Euteleostomi</taxon>
        <taxon>Actinopterygii</taxon>
        <taxon>Neopterygii</taxon>
        <taxon>Teleostei</taxon>
        <taxon>Notacanthiformes</taxon>
        <taxon>Halosauridae</taxon>
        <taxon>Aldrovandia</taxon>
    </lineage>
</organism>
<name>A0AAD7WUT2_9TELE</name>